<evidence type="ECO:0000313" key="2">
    <source>
        <dbReference type="EMBL" id="GEL68999.1"/>
    </source>
</evidence>
<dbReference type="RefSeq" id="WP_090485240.1">
    <property type="nucleotide sequence ID" value="NZ_BJVY01000003.1"/>
</dbReference>
<proteinExistence type="predicted"/>
<evidence type="ECO:0000313" key="3">
    <source>
        <dbReference type="EMBL" id="SDD38180.1"/>
    </source>
</evidence>
<evidence type="ECO:0000313" key="4">
    <source>
        <dbReference type="Proteomes" id="UP000198717"/>
    </source>
</evidence>
<organism evidence="2 5">
    <name type="scientific">Myxococcus virescens</name>
    <dbReference type="NCBI Taxonomy" id="83456"/>
    <lineage>
        <taxon>Bacteria</taxon>
        <taxon>Pseudomonadati</taxon>
        <taxon>Myxococcota</taxon>
        <taxon>Myxococcia</taxon>
        <taxon>Myxococcales</taxon>
        <taxon>Cystobacterineae</taxon>
        <taxon>Myxococcaceae</taxon>
        <taxon>Myxococcus</taxon>
    </lineage>
</organism>
<comment type="caution">
    <text evidence="2">The sequence shown here is derived from an EMBL/GenBank/DDBJ whole genome shotgun (WGS) entry which is preliminary data.</text>
</comment>
<evidence type="ECO:0000313" key="5">
    <source>
        <dbReference type="Proteomes" id="UP000321224"/>
    </source>
</evidence>
<name>A0A511H8D1_9BACT</name>
<sequence>MKRTTISLMLAFSTMFGLTACGPEQVDSPEAPATGENTAALLCPGPGGYYYCPSNPDVRFEFYAPACAGGIEQTAPYVRADCVDSCGGPCTLVSL</sequence>
<dbReference type="PROSITE" id="PS51257">
    <property type="entry name" value="PROKAR_LIPOPROTEIN"/>
    <property type="match status" value="1"/>
</dbReference>
<accession>A0A511H8D1</accession>
<dbReference type="EMBL" id="BJVY01000003">
    <property type="protein sequence ID" value="GEL68999.1"/>
    <property type="molecule type" value="Genomic_DNA"/>
</dbReference>
<protein>
    <recommendedName>
        <fullName evidence="6">Lipoprotein</fullName>
    </recommendedName>
</protein>
<gene>
    <name evidence="2" type="ORF">MVI01_07830</name>
    <name evidence="3" type="ORF">SAMN04488504_101661</name>
</gene>
<dbReference type="EMBL" id="FNAJ01000001">
    <property type="protein sequence ID" value="SDD38180.1"/>
    <property type="molecule type" value="Genomic_DNA"/>
</dbReference>
<evidence type="ECO:0008006" key="6">
    <source>
        <dbReference type="Google" id="ProtNLM"/>
    </source>
</evidence>
<dbReference type="Proteomes" id="UP000321224">
    <property type="component" value="Unassembled WGS sequence"/>
</dbReference>
<dbReference type="Proteomes" id="UP000198717">
    <property type="component" value="Unassembled WGS sequence"/>
</dbReference>
<evidence type="ECO:0000256" key="1">
    <source>
        <dbReference type="SAM" id="SignalP"/>
    </source>
</evidence>
<reference evidence="2 5" key="2">
    <citation type="submission" date="2019-07" db="EMBL/GenBank/DDBJ databases">
        <title>Whole genome shotgun sequence of Myxococcus virescens NBRC 100334.</title>
        <authorList>
            <person name="Hosoyama A."/>
            <person name="Uohara A."/>
            <person name="Ohji S."/>
            <person name="Ichikawa N."/>
        </authorList>
    </citation>
    <scope>NUCLEOTIDE SEQUENCE [LARGE SCALE GENOMIC DNA]</scope>
    <source>
        <strain evidence="2 5">NBRC 100334</strain>
    </source>
</reference>
<dbReference type="AlphaFoldDB" id="A0A511H8D1"/>
<keyword evidence="1" id="KW-0732">Signal</keyword>
<reference evidence="3 4" key="1">
    <citation type="submission" date="2016-10" db="EMBL/GenBank/DDBJ databases">
        <authorList>
            <person name="Varghese N."/>
            <person name="Submissions S."/>
        </authorList>
    </citation>
    <scope>NUCLEOTIDE SEQUENCE [LARGE SCALE GENOMIC DNA]</scope>
    <source>
        <strain evidence="3 4">DSM 2260</strain>
    </source>
</reference>
<keyword evidence="4" id="KW-1185">Reference proteome</keyword>
<feature type="chain" id="PRO_5023064308" description="Lipoprotein" evidence="1">
    <location>
        <begin position="21"/>
        <end position="95"/>
    </location>
</feature>
<feature type="signal peptide" evidence="1">
    <location>
        <begin position="1"/>
        <end position="20"/>
    </location>
</feature>